<dbReference type="Proteomes" id="UP000181903">
    <property type="component" value="Chromosome I"/>
</dbReference>
<feature type="domain" description="HTH tetR-type" evidence="3">
    <location>
        <begin position="12"/>
        <end position="72"/>
    </location>
</feature>
<dbReference type="SUPFAM" id="SSF46689">
    <property type="entry name" value="Homeodomain-like"/>
    <property type="match status" value="1"/>
</dbReference>
<dbReference type="Gene3D" id="1.10.10.60">
    <property type="entry name" value="Homeodomain-like"/>
    <property type="match status" value="1"/>
</dbReference>
<dbReference type="InterPro" id="IPR039536">
    <property type="entry name" value="TetR_C_Proteobacteria"/>
</dbReference>
<keyword evidence="5" id="KW-1185">Reference proteome</keyword>
<proteinExistence type="predicted"/>
<dbReference type="Pfam" id="PF14246">
    <property type="entry name" value="TetR_C_7"/>
    <property type="match status" value="1"/>
</dbReference>
<evidence type="ECO:0000313" key="4">
    <source>
        <dbReference type="EMBL" id="SDN66651.1"/>
    </source>
</evidence>
<dbReference type="EMBL" id="LT629706">
    <property type="protein sequence ID" value="SDN66651.1"/>
    <property type="molecule type" value="Genomic_DNA"/>
</dbReference>
<dbReference type="RefSeq" id="WP_060548852.1">
    <property type="nucleotide sequence ID" value="NZ_JYLI01000007.1"/>
</dbReference>
<evidence type="ECO:0000256" key="1">
    <source>
        <dbReference type="ARBA" id="ARBA00023125"/>
    </source>
</evidence>
<gene>
    <name evidence="4" type="ORF">SAMN04490208_1053</name>
</gene>
<dbReference type="InterPro" id="IPR036271">
    <property type="entry name" value="Tet_transcr_reg_TetR-rel_C_sf"/>
</dbReference>
<dbReference type="GO" id="GO:0003677">
    <property type="term" value="F:DNA binding"/>
    <property type="evidence" value="ECO:0007669"/>
    <property type="project" value="UniProtKB-KW"/>
</dbReference>
<keyword evidence="1 2" id="KW-0238">DNA-binding</keyword>
<dbReference type="PRINTS" id="PR00455">
    <property type="entry name" value="HTHTETR"/>
</dbReference>
<dbReference type="PROSITE" id="PS50977">
    <property type="entry name" value="HTH_TETR_2"/>
    <property type="match status" value="1"/>
</dbReference>
<dbReference type="Pfam" id="PF00440">
    <property type="entry name" value="TetR_N"/>
    <property type="match status" value="1"/>
</dbReference>
<dbReference type="Gene3D" id="1.10.357.10">
    <property type="entry name" value="Tetracycline Repressor, domain 2"/>
    <property type="match status" value="1"/>
</dbReference>
<name>A0ABY0RCR5_9PSED</name>
<accession>A0ABY0RCR5</accession>
<dbReference type="PANTHER" id="PTHR30055:SF146">
    <property type="entry name" value="HTH-TYPE TRANSCRIPTIONAL DUAL REGULATOR CECR"/>
    <property type="match status" value="1"/>
</dbReference>
<sequence>MTKPKPIPTLCNERTAEMLKAATELFLEKGYSGASIDAIMGRAGGSKRDLYTAFGDKERLFRTVIAQICDEIMTPLRAIPAQGTTLEEAMRSFGTTFLTFLLRPQVVALQRLVMSEAQRYPDFAKAFVRLGPGGAYETMQQLLERRAKYDQLNISSTRVSAAIFCDSLISDLQFRVVAGLDVSAEDIKQRVDTAVSIFLTGVMGN</sequence>
<dbReference type="InterPro" id="IPR050109">
    <property type="entry name" value="HTH-type_TetR-like_transc_reg"/>
</dbReference>
<protein>
    <submittedName>
        <fullName evidence="4">DNA-binding transcriptional regulator, AcrR family</fullName>
    </submittedName>
</protein>
<reference evidence="4 5" key="1">
    <citation type="submission" date="2016-10" db="EMBL/GenBank/DDBJ databases">
        <authorList>
            <person name="Varghese N."/>
            <person name="Submissions S."/>
        </authorList>
    </citation>
    <scope>NUCLEOTIDE SEQUENCE [LARGE SCALE GENOMIC DNA]</scope>
    <source>
        <strain evidence="4 5">BS2776</strain>
    </source>
</reference>
<dbReference type="InterPro" id="IPR001647">
    <property type="entry name" value="HTH_TetR"/>
</dbReference>
<evidence type="ECO:0000313" key="5">
    <source>
        <dbReference type="Proteomes" id="UP000181903"/>
    </source>
</evidence>
<organism evidence="4 5">
    <name type="scientific">Pseudomonas poae</name>
    <dbReference type="NCBI Taxonomy" id="200451"/>
    <lineage>
        <taxon>Bacteria</taxon>
        <taxon>Pseudomonadati</taxon>
        <taxon>Pseudomonadota</taxon>
        <taxon>Gammaproteobacteria</taxon>
        <taxon>Pseudomonadales</taxon>
        <taxon>Pseudomonadaceae</taxon>
        <taxon>Pseudomonas</taxon>
    </lineage>
</organism>
<dbReference type="InterPro" id="IPR009057">
    <property type="entry name" value="Homeodomain-like_sf"/>
</dbReference>
<evidence type="ECO:0000259" key="3">
    <source>
        <dbReference type="PROSITE" id="PS50977"/>
    </source>
</evidence>
<dbReference type="SUPFAM" id="SSF48498">
    <property type="entry name" value="Tetracyclin repressor-like, C-terminal domain"/>
    <property type="match status" value="1"/>
</dbReference>
<feature type="DNA-binding region" description="H-T-H motif" evidence="2">
    <location>
        <begin position="35"/>
        <end position="54"/>
    </location>
</feature>
<dbReference type="PANTHER" id="PTHR30055">
    <property type="entry name" value="HTH-TYPE TRANSCRIPTIONAL REGULATOR RUTR"/>
    <property type="match status" value="1"/>
</dbReference>
<evidence type="ECO:0000256" key="2">
    <source>
        <dbReference type="PROSITE-ProRule" id="PRU00335"/>
    </source>
</evidence>